<evidence type="ECO:0000256" key="6">
    <source>
        <dbReference type="ARBA" id="ARBA00022692"/>
    </source>
</evidence>
<keyword evidence="3" id="KW-1003">Cell membrane</keyword>
<feature type="transmembrane region" description="Helical" evidence="9">
    <location>
        <begin position="31"/>
        <end position="49"/>
    </location>
</feature>
<keyword evidence="6 9" id="KW-0812">Transmembrane</keyword>
<dbReference type="PANTHER" id="PTHR32502:SF5">
    <property type="entry name" value="N-ACETYLGALACTOSAMINE PERMEASE IID COMPONENT-RELATED"/>
    <property type="match status" value="1"/>
</dbReference>
<dbReference type="Pfam" id="PF03609">
    <property type="entry name" value="EII-Sor"/>
    <property type="match status" value="1"/>
</dbReference>
<evidence type="ECO:0000256" key="8">
    <source>
        <dbReference type="ARBA" id="ARBA00023136"/>
    </source>
</evidence>
<evidence type="ECO:0000256" key="3">
    <source>
        <dbReference type="ARBA" id="ARBA00022475"/>
    </source>
</evidence>
<name>A0ABS6F9J3_9FIRM</name>
<feature type="transmembrane region" description="Helical" evidence="9">
    <location>
        <begin position="7"/>
        <end position="25"/>
    </location>
</feature>
<keyword evidence="5" id="KW-0598">Phosphotransferase system</keyword>
<evidence type="ECO:0000256" key="5">
    <source>
        <dbReference type="ARBA" id="ARBA00022683"/>
    </source>
</evidence>
<accession>A0ABS6F9J3</accession>
<proteinExistence type="predicted"/>
<feature type="transmembrane region" description="Helical" evidence="9">
    <location>
        <begin position="446"/>
        <end position="466"/>
    </location>
</feature>
<feature type="transmembrane region" description="Helical" evidence="9">
    <location>
        <begin position="94"/>
        <end position="118"/>
    </location>
</feature>
<dbReference type="PROSITE" id="PS51106">
    <property type="entry name" value="PTS_EIIC_TYPE_4"/>
    <property type="match status" value="1"/>
</dbReference>
<dbReference type="Proteomes" id="UP000787672">
    <property type="component" value="Unassembled WGS sequence"/>
</dbReference>
<evidence type="ECO:0000313" key="10">
    <source>
        <dbReference type="EMBL" id="MBU5626758.1"/>
    </source>
</evidence>
<dbReference type="Pfam" id="PF03613">
    <property type="entry name" value="EIID-AGA"/>
    <property type="match status" value="1"/>
</dbReference>
<gene>
    <name evidence="10" type="ORF">KQI82_07500</name>
</gene>
<feature type="transmembrane region" description="Helical" evidence="9">
    <location>
        <begin position="187"/>
        <end position="207"/>
    </location>
</feature>
<feature type="transmembrane region" description="Helical" evidence="9">
    <location>
        <begin position="213"/>
        <end position="244"/>
    </location>
</feature>
<keyword evidence="4 10" id="KW-0762">Sugar transport</keyword>
<keyword evidence="2" id="KW-0813">Transport</keyword>
<keyword evidence="11" id="KW-1185">Reference proteome</keyword>
<evidence type="ECO:0000256" key="9">
    <source>
        <dbReference type="SAM" id="Phobius"/>
    </source>
</evidence>
<feature type="transmembrane region" description="Helical" evidence="9">
    <location>
        <begin position="393"/>
        <end position="411"/>
    </location>
</feature>
<dbReference type="InterPro" id="IPR004700">
    <property type="entry name" value="PTS_IIC_man"/>
</dbReference>
<keyword evidence="8 9" id="KW-0472">Membrane</keyword>
<comment type="caution">
    <text evidence="10">The sequence shown here is derived from an EMBL/GenBank/DDBJ whole genome shotgun (WGS) entry which is preliminary data.</text>
</comment>
<protein>
    <submittedName>
        <fullName evidence="10">PTS sugar transporter subunit IIC</fullName>
    </submittedName>
</protein>
<evidence type="ECO:0000256" key="2">
    <source>
        <dbReference type="ARBA" id="ARBA00022448"/>
    </source>
</evidence>
<evidence type="ECO:0000256" key="4">
    <source>
        <dbReference type="ARBA" id="ARBA00022597"/>
    </source>
</evidence>
<evidence type="ECO:0000313" key="11">
    <source>
        <dbReference type="Proteomes" id="UP000787672"/>
    </source>
</evidence>
<dbReference type="InterPro" id="IPR004704">
    <property type="entry name" value="PTS_IID_man"/>
</dbReference>
<dbReference type="InterPro" id="IPR050303">
    <property type="entry name" value="GatZ_KbaZ_carbometab"/>
</dbReference>
<feature type="transmembrane region" description="Helical" evidence="9">
    <location>
        <begin position="56"/>
        <end position="74"/>
    </location>
</feature>
<dbReference type="RefSeq" id="WP_216632208.1">
    <property type="nucleotide sequence ID" value="NZ_JAHLQN010000001.1"/>
</dbReference>
<feature type="transmembrane region" description="Helical" evidence="9">
    <location>
        <begin position="505"/>
        <end position="524"/>
    </location>
</feature>
<feature type="transmembrane region" description="Helical" evidence="9">
    <location>
        <begin position="163"/>
        <end position="180"/>
    </location>
</feature>
<dbReference type="EMBL" id="JAHLQN010000001">
    <property type="protein sequence ID" value="MBU5626758.1"/>
    <property type="molecule type" value="Genomic_DNA"/>
</dbReference>
<keyword evidence="7 9" id="KW-1133">Transmembrane helix</keyword>
<feature type="transmembrane region" description="Helical" evidence="9">
    <location>
        <begin position="139"/>
        <end position="157"/>
    </location>
</feature>
<reference evidence="10 11" key="1">
    <citation type="submission" date="2021-06" db="EMBL/GenBank/DDBJ databases">
        <authorList>
            <person name="Sun Q."/>
            <person name="Li D."/>
        </authorList>
    </citation>
    <scope>NUCLEOTIDE SEQUENCE [LARGE SCALE GENOMIC DNA]</scope>
    <source>
        <strain evidence="10 11">MSJ-2</strain>
    </source>
</reference>
<evidence type="ECO:0000256" key="7">
    <source>
        <dbReference type="ARBA" id="ARBA00022989"/>
    </source>
</evidence>
<sequence>MFASGFSITQAVLIALYYWFCWWDFSHPVSGVAWAQDCVWIGVIMGLLFGDVQLGLVIGGTLALTFICALPVGANLPVDYAAAALAAVPMAIRFHWSAGLAICVSVFFGIGGAKLDGLRRTLATRFNNSARRHIRERKYNLLVFDAVISPVVLQFFIRAIPMFIAVYFGGAGLQWLVPRLPQQVLHALEAAGGILPGLGIALCLNTIGRSSVFPFFALGFFAACLMQGSILPYVGLAGCIALIYCKMTQNTQIKPIDRALVAGKLEDSVLTDHEHFMGYARFAFVHRCSQAMDTFYGTGMAYSFKNVLRKIYRDDDAYQAAMERHLEPFIPEVIWGSSILGIVVREEEKNAANAEEELGASISTLKTSLMGPVAGFGDSINYMVFWNMLKMTFYPLAAAGSFLGMLTPVILHPTLEVIGWKAYKAGYRGGTQAIVTFLKSGLKDRLMIGASIFGYFLLGAICFFNVHLPIAIPGVEKSISAVIPQLFPFLTVCGVYCYMRKGGKFLPMMLCTILICIVLSLVGII</sequence>
<organism evidence="10 11">
    <name type="scientific">Dysosmobacter acutus</name>
    <dbReference type="NCBI Taxonomy" id="2841504"/>
    <lineage>
        <taxon>Bacteria</taxon>
        <taxon>Bacillati</taxon>
        <taxon>Bacillota</taxon>
        <taxon>Clostridia</taxon>
        <taxon>Eubacteriales</taxon>
        <taxon>Oscillospiraceae</taxon>
        <taxon>Dysosmobacter</taxon>
    </lineage>
</organism>
<dbReference type="PANTHER" id="PTHR32502">
    <property type="entry name" value="N-ACETYLGALACTOSAMINE PERMEASE II COMPONENT-RELATED"/>
    <property type="match status" value="1"/>
</dbReference>
<feature type="transmembrane region" description="Helical" evidence="9">
    <location>
        <begin position="478"/>
        <end position="499"/>
    </location>
</feature>
<evidence type="ECO:0000256" key="1">
    <source>
        <dbReference type="ARBA" id="ARBA00004651"/>
    </source>
</evidence>
<comment type="subcellular location">
    <subcellularLocation>
        <location evidence="1">Cell membrane</location>
        <topology evidence="1">Multi-pass membrane protein</topology>
    </subcellularLocation>
</comment>
<dbReference type="PROSITE" id="PS51108">
    <property type="entry name" value="PTS_EIID"/>
    <property type="match status" value="1"/>
</dbReference>